<dbReference type="PROSITE" id="PS51917">
    <property type="entry name" value="PRU"/>
    <property type="match status" value="1"/>
</dbReference>
<dbReference type="GO" id="GO:0008541">
    <property type="term" value="C:proteasome regulatory particle, lid subcomplex"/>
    <property type="evidence" value="ECO:0007669"/>
    <property type="project" value="TreeGrafter"/>
</dbReference>
<dbReference type="GO" id="GO:0005634">
    <property type="term" value="C:nucleus"/>
    <property type="evidence" value="ECO:0007669"/>
    <property type="project" value="UniProtKB-SubCell"/>
</dbReference>
<comment type="subcellular location">
    <subcellularLocation>
        <location evidence="2">Cytoplasm</location>
    </subcellularLocation>
    <subcellularLocation>
        <location evidence="1">Nucleus</location>
    </subcellularLocation>
</comment>
<evidence type="ECO:0000256" key="5">
    <source>
        <dbReference type="ARBA" id="ARBA00022942"/>
    </source>
</evidence>
<dbReference type="PANTHER" id="PTHR12225:SF0">
    <property type="entry name" value="PROTEASOMAL UBIQUITIN RECEPTOR ADRM1"/>
    <property type="match status" value="1"/>
</dbReference>
<dbReference type="STRING" id="48269.A0A183MS83"/>
<reference evidence="8 9" key="1">
    <citation type="submission" date="2018-11" db="EMBL/GenBank/DDBJ databases">
        <authorList>
            <consortium name="Pathogen Informatics"/>
        </authorList>
    </citation>
    <scope>NUCLEOTIDE SEQUENCE [LARGE SCALE GENOMIC DNA]</scope>
    <source>
        <strain evidence="8 9">Zambia</strain>
    </source>
</reference>
<evidence type="ECO:0000256" key="1">
    <source>
        <dbReference type="ARBA" id="ARBA00004123"/>
    </source>
</evidence>
<dbReference type="Gene3D" id="1.10.2020.20">
    <property type="match status" value="1"/>
</dbReference>
<gene>
    <name evidence="8" type="ORF">SMRZ_LOCUS18908</name>
</gene>
<keyword evidence="5" id="KW-0647">Proteasome</keyword>
<accession>A0A183MS83</accession>
<evidence type="ECO:0000313" key="9">
    <source>
        <dbReference type="Proteomes" id="UP000277204"/>
    </source>
</evidence>
<evidence type="ECO:0000256" key="2">
    <source>
        <dbReference type="ARBA" id="ARBA00004496"/>
    </source>
</evidence>
<evidence type="ECO:0000313" key="8">
    <source>
        <dbReference type="EMBL" id="VDP29659.1"/>
    </source>
</evidence>
<dbReference type="Pfam" id="PF04683">
    <property type="entry name" value="Rpn13_ADRM1_Pru"/>
    <property type="match status" value="1"/>
</dbReference>
<dbReference type="InterPro" id="IPR006773">
    <property type="entry name" value="Rpn13/ADRM1"/>
</dbReference>
<dbReference type="EMBL" id="UZAI01017797">
    <property type="protein sequence ID" value="VDP29659.1"/>
    <property type="molecule type" value="Genomic_DNA"/>
</dbReference>
<feature type="region of interest" description="Disordered" evidence="7">
    <location>
        <begin position="146"/>
        <end position="171"/>
    </location>
</feature>
<dbReference type="InterPro" id="IPR044868">
    <property type="entry name" value="Rpn13/ADRM1_Pru"/>
</dbReference>
<sequence length="474" mass="50962">MSGRTALFGRPQQSQTRHLLQFKAGKMTIGDDNWVHADPRKGWVYVYQSGDGKLHFCWIDRKTFLVEDEPNGKNDSDICSRINDYIRSPPAQTTTLSNLSILAMGVGLGSGLTPESDISSAQANAVTIGRHLNTGHLDESNVSTSVIGTTATPSSGTSSTGANSLRPSKTTDKRLEAGKIQLQDLRNILSSISTGIRSSSNDAKVELNDVLNVDNLHSLLNKPDIQERLLPHLPPLDPESTSTNDLENITANIQSSQFKTTLKSFSAAFRTGELAPVLAQFNLGIKADEAARRGGKSVKWFFLPEQMIYTNMIFLCKYAALALPIRAFTSASDPSCSSMMLPKYVKDFTSFKSSPSIVTGASVGMLSGPAALPLLSCLMAMLISSIVGEPTLIGRSVAAASILDLVAFSNALQGKTTDTTSQPSNDSSSNVTQSTTSQESSKDKSDNKKEGKTTADTKADKKDESFDDNKMDTD</sequence>
<evidence type="ECO:0000256" key="4">
    <source>
        <dbReference type="ARBA" id="ARBA00022490"/>
    </source>
</evidence>
<dbReference type="InterPro" id="IPR044867">
    <property type="entry name" value="DEUBAD_dom"/>
</dbReference>
<keyword evidence="9" id="KW-1185">Reference proteome</keyword>
<evidence type="ECO:0000256" key="3">
    <source>
        <dbReference type="ARBA" id="ARBA00009216"/>
    </source>
</evidence>
<protein>
    <submittedName>
        <fullName evidence="8">Uncharacterized protein</fullName>
    </submittedName>
</protein>
<feature type="region of interest" description="Disordered" evidence="7">
    <location>
        <begin position="415"/>
        <end position="474"/>
    </location>
</feature>
<dbReference type="PROSITE" id="PS51916">
    <property type="entry name" value="DEUBAD"/>
    <property type="match status" value="1"/>
</dbReference>
<feature type="compositionally biased region" description="Low complexity" evidence="7">
    <location>
        <begin position="424"/>
        <end position="439"/>
    </location>
</feature>
<feature type="compositionally biased region" description="Basic and acidic residues" evidence="7">
    <location>
        <begin position="440"/>
        <end position="474"/>
    </location>
</feature>
<dbReference type="InterPro" id="IPR038633">
    <property type="entry name" value="Rpn13/ADRM1_Pru_sf"/>
</dbReference>
<dbReference type="Proteomes" id="UP000277204">
    <property type="component" value="Unassembled WGS sequence"/>
</dbReference>
<keyword evidence="4" id="KW-0963">Cytoplasm</keyword>
<dbReference type="InterPro" id="IPR032368">
    <property type="entry name" value="RPN13_DEUBAD"/>
</dbReference>
<dbReference type="Gene3D" id="2.30.29.70">
    <property type="entry name" value="Proteasomal ubiquitin receptor Rpn13/ADRM1"/>
    <property type="match status" value="1"/>
</dbReference>
<proteinExistence type="inferred from homology"/>
<dbReference type="GO" id="GO:0070628">
    <property type="term" value="F:proteasome binding"/>
    <property type="evidence" value="ECO:0007669"/>
    <property type="project" value="TreeGrafter"/>
</dbReference>
<dbReference type="AlphaFoldDB" id="A0A183MS83"/>
<evidence type="ECO:0000256" key="6">
    <source>
        <dbReference type="ARBA" id="ARBA00023242"/>
    </source>
</evidence>
<organism evidence="8 9">
    <name type="scientific">Schistosoma margrebowiei</name>
    <dbReference type="NCBI Taxonomy" id="48269"/>
    <lineage>
        <taxon>Eukaryota</taxon>
        <taxon>Metazoa</taxon>
        <taxon>Spiralia</taxon>
        <taxon>Lophotrochozoa</taxon>
        <taxon>Platyhelminthes</taxon>
        <taxon>Trematoda</taxon>
        <taxon>Digenea</taxon>
        <taxon>Strigeidida</taxon>
        <taxon>Schistosomatoidea</taxon>
        <taxon>Schistosomatidae</taxon>
        <taxon>Schistosoma</taxon>
    </lineage>
</organism>
<keyword evidence="6" id="KW-0539">Nucleus</keyword>
<dbReference type="PANTHER" id="PTHR12225">
    <property type="entry name" value="ADHESION REGULATING MOLECULE 1 110 KDA CELL MEMBRANE GLYCOPROTEIN"/>
    <property type="match status" value="1"/>
</dbReference>
<dbReference type="InterPro" id="IPR038108">
    <property type="entry name" value="RPN13_DEUBAD_sf"/>
</dbReference>
<dbReference type="GO" id="GO:0061133">
    <property type="term" value="F:endopeptidase activator activity"/>
    <property type="evidence" value="ECO:0007669"/>
    <property type="project" value="TreeGrafter"/>
</dbReference>
<evidence type="ECO:0000256" key="7">
    <source>
        <dbReference type="SAM" id="MobiDB-lite"/>
    </source>
</evidence>
<feature type="compositionally biased region" description="Low complexity" evidence="7">
    <location>
        <begin position="148"/>
        <end position="164"/>
    </location>
</feature>
<dbReference type="GO" id="GO:0005737">
    <property type="term" value="C:cytoplasm"/>
    <property type="evidence" value="ECO:0007669"/>
    <property type="project" value="UniProtKB-SubCell"/>
</dbReference>
<dbReference type="Pfam" id="PF16550">
    <property type="entry name" value="RPN13_C"/>
    <property type="match status" value="1"/>
</dbReference>
<name>A0A183MS83_9TREM</name>
<comment type="similarity">
    <text evidence="3">Belongs to the ADRM1 family.</text>
</comment>